<dbReference type="Gene3D" id="3.40.50.300">
    <property type="entry name" value="P-loop containing nucleotide triphosphate hydrolases"/>
    <property type="match status" value="1"/>
</dbReference>
<reference evidence="7 8" key="1">
    <citation type="submission" date="2018-10" db="EMBL/GenBank/DDBJ databases">
        <title>Genome assembly for a Yunnan-Guizhou Plateau 3E fish, Anabarilius grahami (Regan), and its evolutionary and genetic applications.</title>
        <authorList>
            <person name="Jiang W."/>
        </authorList>
    </citation>
    <scope>NUCLEOTIDE SEQUENCE [LARGE SCALE GENOMIC DNA]</scope>
    <source>
        <strain evidence="7">AG-KIZ</strain>
        <tissue evidence="7">Muscle</tissue>
    </source>
</reference>
<protein>
    <recommendedName>
        <fullName evidence="4">GTP-binding protein 2</fullName>
    </recommendedName>
</protein>
<dbReference type="GO" id="GO:0005525">
    <property type="term" value="F:GTP binding"/>
    <property type="evidence" value="ECO:0007669"/>
    <property type="project" value="UniProtKB-KW"/>
</dbReference>
<gene>
    <name evidence="7" type="ORF">DPX16_8722</name>
</gene>
<dbReference type="Pfam" id="PF00009">
    <property type="entry name" value="GTP_EFTU"/>
    <property type="match status" value="1"/>
</dbReference>
<dbReference type="EMBL" id="RJVU01046259">
    <property type="protein sequence ID" value="ROL44300.1"/>
    <property type="molecule type" value="Genomic_DNA"/>
</dbReference>
<dbReference type="InterPro" id="IPR000795">
    <property type="entry name" value="T_Tr_GTP-bd_dom"/>
</dbReference>
<evidence type="ECO:0000256" key="4">
    <source>
        <dbReference type="ARBA" id="ARBA00071971"/>
    </source>
</evidence>
<evidence type="ECO:0000256" key="5">
    <source>
        <dbReference type="SAM" id="MobiDB-lite"/>
    </source>
</evidence>
<dbReference type="FunFam" id="2.40.30.10:FF:000014">
    <property type="entry name" value="Probable GTP-binding protein 1"/>
    <property type="match status" value="1"/>
</dbReference>
<dbReference type="CDD" id="cd03694">
    <property type="entry name" value="GTPBP_II"/>
    <property type="match status" value="1"/>
</dbReference>
<dbReference type="InterPro" id="IPR009000">
    <property type="entry name" value="Transl_B-barrel_sf"/>
</dbReference>
<dbReference type="Gene3D" id="2.40.30.10">
    <property type="entry name" value="Translation factors"/>
    <property type="match status" value="2"/>
</dbReference>
<keyword evidence="3" id="KW-0342">GTP-binding</keyword>
<dbReference type="InterPro" id="IPR027417">
    <property type="entry name" value="P-loop_NTPase"/>
</dbReference>
<dbReference type="AlphaFoldDB" id="A0A3N0YEQ8"/>
<comment type="caution">
    <text evidence="7">The sequence shown here is derived from an EMBL/GenBank/DDBJ whole genome shotgun (WGS) entry which is preliminary data.</text>
</comment>
<accession>A0A3N0YEQ8</accession>
<evidence type="ECO:0000256" key="1">
    <source>
        <dbReference type="ARBA" id="ARBA00007249"/>
    </source>
</evidence>
<organism evidence="7 8">
    <name type="scientific">Anabarilius grahami</name>
    <name type="common">Kanglang fish</name>
    <name type="synonym">Barilius grahami</name>
    <dbReference type="NCBI Taxonomy" id="495550"/>
    <lineage>
        <taxon>Eukaryota</taxon>
        <taxon>Metazoa</taxon>
        <taxon>Chordata</taxon>
        <taxon>Craniata</taxon>
        <taxon>Vertebrata</taxon>
        <taxon>Euteleostomi</taxon>
        <taxon>Actinopterygii</taxon>
        <taxon>Neopterygii</taxon>
        <taxon>Teleostei</taxon>
        <taxon>Ostariophysi</taxon>
        <taxon>Cypriniformes</taxon>
        <taxon>Xenocyprididae</taxon>
        <taxon>Xenocypridinae</taxon>
        <taxon>Xenocypridinae incertae sedis</taxon>
        <taxon>Anabarilius</taxon>
    </lineage>
</organism>
<dbReference type="FunFam" id="2.40.30.10:FF:000058">
    <property type="entry name" value="GTP binding protein 2"/>
    <property type="match status" value="1"/>
</dbReference>
<keyword evidence="8" id="KW-1185">Reference proteome</keyword>
<dbReference type="GO" id="GO:0003924">
    <property type="term" value="F:GTPase activity"/>
    <property type="evidence" value="ECO:0007669"/>
    <property type="project" value="InterPro"/>
</dbReference>
<name>A0A3N0YEQ8_ANAGA</name>
<feature type="region of interest" description="Disordered" evidence="5">
    <location>
        <begin position="1"/>
        <end position="52"/>
    </location>
</feature>
<dbReference type="PROSITE" id="PS51722">
    <property type="entry name" value="G_TR_2"/>
    <property type="match status" value="1"/>
</dbReference>
<dbReference type="OrthoDB" id="248233at2759"/>
<evidence type="ECO:0000256" key="2">
    <source>
        <dbReference type="ARBA" id="ARBA00022741"/>
    </source>
</evidence>
<dbReference type="GO" id="GO:0003746">
    <property type="term" value="F:translation elongation factor activity"/>
    <property type="evidence" value="ECO:0007669"/>
    <property type="project" value="TreeGrafter"/>
</dbReference>
<evidence type="ECO:0000259" key="6">
    <source>
        <dbReference type="PROSITE" id="PS51722"/>
    </source>
</evidence>
<dbReference type="Proteomes" id="UP000281406">
    <property type="component" value="Unassembled WGS sequence"/>
</dbReference>
<evidence type="ECO:0000313" key="7">
    <source>
        <dbReference type="EMBL" id="ROL44300.1"/>
    </source>
</evidence>
<dbReference type="Pfam" id="PF03144">
    <property type="entry name" value="GTP_EFTU_D2"/>
    <property type="match status" value="1"/>
</dbReference>
<dbReference type="SUPFAM" id="SSF50465">
    <property type="entry name" value="EF-Tu/eEF-1alpha/eIF2-gamma C-terminal domain"/>
    <property type="match status" value="1"/>
</dbReference>
<dbReference type="PANTHER" id="PTHR43721:SF3">
    <property type="entry name" value="GTP-BINDING PROTEIN 2"/>
    <property type="match status" value="1"/>
</dbReference>
<proteinExistence type="inferred from homology"/>
<sequence length="589" mass="65130">MDSRVSELFGSAGSQATNGAASRKTAKNGSKKCKNRSARYPKASNNSPYLPPEAEEGNIEYKLKLVNPTQYRFEHLATQMKWRLQEGRGEAVYQIGVEDNGLLVGLSEEDMKASLKTLRRMAEKVGADITVLREREVDYDSDEPHRIAEVLVRKVPDDQQFLDLRVAVLGNVDSGKSTLLGVLTQGELDNGRGRARLNLFRHLHEIQTGRTSSISIEILGFDSKGVVVNYSESRTAEEICESASKMITFIDLAGHHKYLKTTIFGLTSYCPDFAMLVVSANTGIAGTTREHLGLAMALKVPIFIVVSKVDLCTKSTVERTVRQLERILKQPGCNKVPMLVSSTDDAVTAAQKFAQSPSITPIFTLSSVSGESLDLLKVFFNILPPLSNSKEQEELMQQLTEFQVDEIYTVPDVGTVVGGTLYSGICREGEQLVVGPTDDGKFRELTVCSIQRNRSGCRVLRAGQAATLALGDFDRSLLRKGMVMVSPEMNPTICWRFEAEIVLLFHAKTFHKGFQVTVHVGNVRQTATVEALQGKDELRTGEKAVVRFRFIKHPEYLKVGAKLLFREGVTKGIGQVTKLQPASQYQHQP</sequence>
<dbReference type="InterPro" id="IPR004161">
    <property type="entry name" value="EFTu-like_2"/>
</dbReference>
<dbReference type="InterPro" id="IPR009001">
    <property type="entry name" value="Transl_elong_EF1A/Init_IF2_C"/>
</dbReference>
<dbReference type="PANTHER" id="PTHR43721">
    <property type="entry name" value="ELONGATION FACTOR TU-RELATED"/>
    <property type="match status" value="1"/>
</dbReference>
<feature type="compositionally biased region" description="Basic residues" evidence="5">
    <location>
        <begin position="24"/>
        <end position="39"/>
    </location>
</feature>
<dbReference type="SUPFAM" id="SSF50447">
    <property type="entry name" value="Translation proteins"/>
    <property type="match status" value="1"/>
</dbReference>
<evidence type="ECO:0000313" key="8">
    <source>
        <dbReference type="Proteomes" id="UP000281406"/>
    </source>
</evidence>
<dbReference type="InterPro" id="IPR035531">
    <property type="entry name" value="GTPBP1-like"/>
</dbReference>
<feature type="domain" description="Tr-type G" evidence="6">
    <location>
        <begin position="161"/>
        <end position="389"/>
    </location>
</feature>
<dbReference type="CDD" id="cd03708">
    <property type="entry name" value="GTPBP_III"/>
    <property type="match status" value="1"/>
</dbReference>
<dbReference type="InterPro" id="IPR050055">
    <property type="entry name" value="EF-Tu_GTPase"/>
</dbReference>
<evidence type="ECO:0000256" key="3">
    <source>
        <dbReference type="ARBA" id="ARBA00023134"/>
    </source>
</evidence>
<comment type="similarity">
    <text evidence="1">Belongs to the TRAFAC class translation factor GTPase superfamily. Classic translation factor GTPase family. EF-Tu/EF-1A subfamily.</text>
</comment>
<dbReference type="PRINTS" id="PR00315">
    <property type="entry name" value="ELONGATNFCT"/>
</dbReference>
<dbReference type="FunFam" id="3.40.50.300:FF:000091">
    <property type="entry name" value="Probable GTP-binding protein 1"/>
    <property type="match status" value="1"/>
</dbReference>
<dbReference type="CDD" id="cd04165">
    <property type="entry name" value="GTPBP1_like"/>
    <property type="match status" value="1"/>
</dbReference>
<keyword evidence="2" id="KW-0547">Nucleotide-binding</keyword>
<dbReference type="SUPFAM" id="SSF52540">
    <property type="entry name" value="P-loop containing nucleoside triphosphate hydrolases"/>
    <property type="match status" value="1"/>
</dbReference>